<keyword evidence="2 4" id="KW-0238">DNA-binding</keyword>
<feature type="DNA-binding region" description="H-T-H motif" evidence="4">
    <location>
        <begin position="33"/>
        <end position="52"/>
    </location>
</feature>
<evidence type="ECO:0000256" key="1">
    <source>
        <dbReference type="ARBA" id="ARBA00023015"/>
    </source>
</evidence>
<feature type="domain" description="HTH tetR-type" evidence="5">
    <location>
        <begin position="10"/>
        <end position="70"/>
    </location>
</feature>
<dbReference type="PANTHER" id="PTHR30055:SF234">
    <property type="entry name" value="HTH-TYPE TRANSCRIPTIONAL REGULATOR BETI"/>
    <property type="match status" value="1"/>
</dbReference>
<dbReference type="PROSITE" id="PS50977">
    <property type="entry name" value="HTH_TETR_2"/>
    <property type="match status" value="1"/>
</dbReference>
<proteinExistence type="predicted"/>
<dbReference type="PATRIC" id="fig|2064.6.peg.3297"/>
<dbReference type="Gene3D" id="1.10.357.10">
    <property type="entry name" value="Tetracycline Repressor, domain 2"/>
    <property type="match status" value="1"/>
</dbReference>
<dbReference type="EMBL" id="JXZB01000002">
    <property type="protein sequence ID" value="KIQ65314.1"/>
    <property type="molecule type" value="Genomic_DNA"/>
</dbReference>
<dbReference type="STRING" id="2064.TR51_15350"/>
<dbReference type="InterPro" id="IPR001647">
    <property type="entry name" value="HTH_TetR"/>
</dbReference>
<dbReference type="Proteomes" id="UP000032066">
    <property type="component" value="Unassembled WGS sequence"/>
</dbReference>
<keyword evidence="3" id="KW-0804">Transcription</keyword>
<accession>A0A0D0PRY8</accession>
<protein>
    <submittedName>
        <fullName evidence="6">TetR family transcriptional regulator</fullName>
    </submittedName>
</protein>
<reference evidence="6 7" key="1">
    <citation type="submission" date="2015-02" db="EMBL/GenBank/DDBJ databases">
        <title>Draft genome sequence of Kitasatospora griseola MF730-N6, a bafilomycin, terpentecin and satosporin producer.</title>
        <authorList>
            <person name="Arens J.C."/>
            <person name="Haltli B."/>
            <person name="Kerr R.G."/>
        </authorList>
    </citation>
    <scope>NUCLEOTIDE SEQUENCE [LARGE SCALE GENOMIC DNA]</scope>
    <source>
        <strain evidence="6 7">MF730-N6</strain>
    </source>
</reference>
<dbReference type="InterPro" id="IPR009057">
    <property type="entry name" value="Homeodomain-like_sf"/>
</dbReference>
<dbReference type="InterPro" id="IPR050109">
    <property type="entry name" value="HTH-type_TetR-like_transc_reg"/>
</dbReference>
<sequence>MVGLRELKKERTGRRIAEQALRLFAERGFEDVTMGEVARASEVARATLFAYYPTKESLVLAGVAGDDLAATVADRPDGQSALAALRAHHRALAAGPVAAADLPALLTRVRVIQASPALRAAADSLRYRQRQALADVLAAEHGETAGTLMAAQIAASLAALQERHFARLVAGAPAEQADRMLAEDLELAFDLLEHGHSGTREQ</sequence>
<name>A0A0D0PRY8_KITGR</name>
<evidence type="ECO:0000256" key="2">
    <source>
        <dbReference type="ARBA" id="ARBA00023125"/>
    </source>
</evidence>
<dbReference type="PRINTS" id="PR00455">
    <property type="entry name" value="HTHTETR"/>
</dbReference>
<evidence type="ECO:0000313" key="7">
    <source>
        <dbReference type="Proteomes" id="UP000032066"/>
    </source>
</evidence>
<dbReference type="RefSeq" id="WP_043911577.1">
    <property type="nucleotide sequence ID" value="NZ_JXZB01000002.1"/>
</dbReference>
<gene>
    <name evidence="6" type="ORF">TR51_15350</name>
</gene>
<dbReference type="OrthoDB" id="3211155at2"/>
<evidence type="ECO:0000313" key="6">
    <source>
        <dbReference type="EMBL" id="KIQ65314.1"/>
    </source>
</evidence>
<dbReference type="Gene3D" id="1.10.10.60">
    <property type="entry name" value="Homeodomain-like"/>
    <property type="match status" value="1"/>
</dbReference>
<evidence type="ECO:0000256" key="3">
    <source>
        <dbReference type="ARBA" id="ARBA00023163"/>
    </source>
</evidence>
<dbReference type="Pfam" id="PF00440">
    <property type="entry name" value="TetR_N"/>
    <property type="match status" value="1"/>
</dbReference>
<evidence type="ECO:0000256" key="4">
    <source>
        <dbReference type="PROSITE-ProRule" id="PRU00335"/>
    </source>
</evidence>
<evidence type="ECO:0000259" key="5">
    <source>
        <dbReference type="PROSITE" id="PS50977"/>
    </source>
</evidence>
<dbReference type="AlphaFoldDB" id="A0A0D0PRY8"/>
<keyword evidence="7" id="KW-1185">Reference proteome</keyword>
<comment type="caution">
    <text evidence="6">The sequence shown here is derived from an EMBL/GenBank/DDBJ whole genome shotgun (WGS) entry which is preliminary data.</text>
</comment>
<dbReference type="SUPFAM" id="SSF46689">
    <property type="entry name" value="Homeodomain-like"/>
    <property type="match status" value="1"/>
</dbReference>
<dbReference type="PANTHER" id="PTHR30055">
    <property type="entry name" value="HTH-TYPE TRANSCRIPTIONAL REGULATOR RUTR"/>
    <property type="match status" value="1"/>
</dbReference>
<keyword evidence="1" id="KW-0805">Transcription regulation</keyword>
<dbReference type="GO" id="GO:0000976">
    <property type="term" value="F:transcription cis-regulatory region binding"/>
    <property type="evidence" value="ECO:0007669"/>
    <property type="project" value="TreeGrafter"/>
</dbReference>
<organism evidence="6 7">
    <name type="scientific">Kitasatospora griseola</name>
    <name type="common">Streptomyces griseolosporeus</name>
    <dbReference type="NCBI Taxonomy" id="2064"/>
    <lineage>
        <taxon>Bacteria</taxon>
        <taxon>Bacillati</taxon>
        <taxon>Actinomycetota</taxon>
        <taxon>Actinomycetes</taxon>
        <taxon>Kitasatosporales</taxon>
        <taxon>Streptomycetaceae</taxon>
        <taxon>Kitasatospora</taxon>
    </lineage>
</organism>
<dbReference type="GO" id="GO:0003700">
    <property type="term" value="F:DNA-binding transcription factor activity"/>
    <property type="evidence" value="ECO:0007669"/>
    <property type="project" value="TreeGrafter"/>
</dbReference>